<evidence type="ECO:0000313" key="2">
    <source>
        <dbReference type="Proteomes" id="UP001375539"/>
    </source>
</evidence>
<reference evidence="1" key="1">
    <citation type="submission" date="2024-03" db="EMBL/GenBank/DDBJ databases">
        <title>Novel Streptomyces species of biotechnological and ecological value are a feature of Machair soil.</title>
        <authorList>
            <person name="Prole J.R."/>
            <person name="Goodfellow M."/>
            <person name="Allenby N."/>
            <person name="Ward A.C."/>
        </authorList>
    </citation>
    <scope>NUCLEOTIDE SEQUENCE</scope>
    <source>
        <strain evidence="1">MS1.AVA.4</strain>
    </source>
</reference>
<keyword evidence="1" id="KW-0547">Nucleotide-binding</keyword>
<sequence length="709" mass="78281">MKPTLAAAQLRGSLTQYLTTTYALADDDTRRALERFLGDPESGIFRGPYLRIRTPFHKADDGWERHLEWRPEFTPWRHQARAWQRLSTLGGREAEPTLVTTGTGSGKTESFLVPVLDHCRRQKALGRRGVKAVLLYPMNALATDQAGRISDYLTATDLAQVTAGLYIGDRPDTDFRRVLTRREEMRVSPPDVLITNYKMLDLLLQRGEDRALWEGADVAYVVLDEFHTYDGAQGTDVAMLLRRLATAVGATRPDRPLGRICPVATSATLGAGRAGTPAGGILDVAAQVFGMPFTADAVIGEERMTAEEFTGEVDYALPEPPTPQEVIAVSGGAGVEAKPDLLDLDGLAARMLGRQGLDAFRIGRLLKRHDFTQGVLALLDGEPLDEWGLRDRLARFGYAWGRTARESPQLVLQALSRFVALLSAARDPDSDERRPRPLLHVEAHLWVRPVTRVLRGVGRTPEFRWYEDDRAQARRAALAAAPPRTRKTGPPRATGSRVGPTGRSPWRAPIRRCGPRRCICPPSTVGRAGDPAGPRCPRRPIRSSSSWHRTGSGGPVSAVTSGASAISSPRPSRSGARHSTRWPGDCPRAVASIRSPWWYSTGPRAPTAYRRRETTGTWWMPGSRSRSSTRRPPTRRPRTTAVRRATPTTASGSSVRRRRRSPRPRSPSSSRAGTSRWSRRNARRCCSTTRRRTPRTAPGTSPTPRTSSR</sequence>
<keyword evidence="1" id="KW-0067">ATP-binding</keyword>
<keyword evidence="2" id="KW-1185">Reference proteome</keyword>
<evidence type="ECO:0000313" key="1">
    <source>
        <dbReference type="EMBL" id="MEJ8656884.1"/>
    </source>
</evidence>
<comment type="caution">
    <text evidence="1">The sequence shown here is derived from an EMBL/GenBank/DDBJ whole genome shotgun (WGS) entry which is preliminary data.</text>
</comment>
<protein>
    <submittedName>
        <fullName evidence="1">DEAD/DEAH box helicase</fullName>
    </submittedName>
</protein>
<gene>
    <name evidence="1" type="ORF">WKI58_10155</name>
</gene>
<proteinExistence type="predicted"/>
<name>A0ACC6QES6_9ACTN</name>
<accession>A0ACC6QES6</accession>
<keyword evidence="1" id="KW-0347">Helicase</keyword>
<organism evidence="1 2">
    <name type="scientific">Streptomyces pratisoli</name>
    <dbReference type="NCBI Taxonomy" id="3139917"/>
    <lineage>
        <taxon>Bacteria</taxon>
        <taxon>Bacillati</taxon>
        <taxon>Actinomycetota</taxon>
        <taxon>Actinomycetes</taxon>
        <taxon>Kitasatosporales</taxon>
        <taxon>Streptomycetaceae</taxon>
        <taxon>Streptomyces</taxon>
    </lineage>
</organism>
<dbReference type="EMBL" id="JBBKAI010000002">
    <property type="protein sequence ID" value="MEJ8656884.1"/>
    <property type="molecule type" value="Genomic_DNA"/>
</dbReference>
<keyword evidence="1" id="KW-0378">Hydrolase</keyword>
<dbReference type="Proteomes" id="UP001375539">
    <property type="component" value="Unassembled WGS sequence"/>
</dbReference>